<name>A0ABS2KNW1_9NOCA</name>
<organism evidence="2 3">
    <name type="scientific">Rhodococcoides corynebacterioides</name>
    <dbReference type="NCBI Taxonomy" id="53972"/>
    <lineage>
        <taxon>Bacteria</taxon>
        <taxon>Bacillati</taxon>
        <taxon>Actinomycetota</taxon>
        <taxon>Actinomycetes</taxon>
        <taxon>Mycobacteriales</taxon>
        <taxon>Nocardiaceae</taxon>
        <taxon>Rhodococcoides</taxon>
    </lineage>
</organism>
<dbReference type="InterPro" id="IPR001509">
    <property type="entry name" value="Epimerase_deHydtase"/>
</dbReference>
<evidence type="ECO:0000259" key="1">
    <source>
        <dbReference type="Pfam" id="PF01370"/>
    </source>
</evidence>
<dbReference type="RefSeq" id="WP_204866315.1">
    <property type="nucleotide sequence ID" value="NZ_JAFBBK010000001.1"/>
</dbReference>
<protein>
    <submittedName>
        <fullName evidence="2">Nucleoside-diphosphate-sugar epimerase</fullName>
    </submittedName>
</protein>
<dbReference type="EMBL" id="JAFBBK010000001">
    <property type="protein sequence ID" value="MBM7413632.1"/>
    <property type="molecule type" value="Genomic_DNA"/>
</dbReference>
<reference evidence="2 3" key="1">
    <citation type="submission" date="2021-01" db="EMBL/GenBank/DDBJ databases">
        <title>Genomics of switchgrass bacterial isolates.</title>
        <authorList>
            <person name="Shade A."/>
        </authorList>
    </citation>
    <scope>NUCLEOTIDE SEQUENCE [LARGE SCALE GENOMIC DNA]</scope>
    <source>
        <strain evidence="2 3">PvP111</strain>
    </source>
</reference>
<evidence type="ECO:0000313" key="2">
    <source>
        <dbReference type="EMBL" id="MBM7413632.1"/>
    </source>
</evidence>
<dbReference type="Proteomes" id="UP000703038">
    <property type="component" value="Unassembled WGS sequence"/>
</dbReference>
<dbReference type="Gene3D" id="3.40.50.720">
    <property type="entry name" value="NAD(P)-binding Rossmann-like Domain"/>
    <property type="match status" value="1"/>
</dbReference>
<proteinExistence type="predicted"/>
<keyword evidence="3" id="KW-1185">Reference proteome</keyword>
<comment type="caution">
    <text evidence="2">The sequence shown here is derived from an EMBL/GenBank/DDBJ whole genome shotgun (WGS) entry which is preliminary data.</text>
</comment>
<sequence length="305" mass="32439">MSDRHVVVGAGPVGTHVARLLADRGSEVVLVSRRGTTAPGVTSATLDASDADALSALTDGAVALYNCANPSDYTQWHQVWPPLARSLRLAAERTGAVLAVTGTLYPYGPVADGVMREGMPDAATDHKGVLRAEMWRELADAHRAGSLRAVEVRGSDYMGTGVGTNGHVTRLLPAALDGKAVWAIDAADVPHSFTDVLDEARGLIAAVDTPESWGQVWHAPTNPAVTLRQAITDTLAAVGRPPVPVRVVPRLITRAAGLALPMLRELNQLSYQRTAPYVLESTRSQQMLGIEPTPWAEVCRRTAQV</sequence>
<dbReference type="InterPro" id="IPR036291">
    <property type="entry name" value="NAD(P)-bd_dom_sf"/>
</dbReference>
<evidence type="ECO:0000313" key="3">
    <source>
        <dbReference type="Proteomes" id="UP000703038"/>
    </source>
</evidence>
<feature type="domain" description="NAD-dependent epimerase/dehydratase" evidence="1">
    <location>
        <begin position="7"/>
        <end position="212"/>
    </location>
</feature>
<gene>
    <name evidence="2" type="ORF">JOE42_000365</name>
</gene>
<dbReference type="SUPFAM" id="SSF51735">
    <property type="entry name" value="NAD(P)-binding Rossmann-fold domains"/>
    <property type="match status" value="1"/>
</dbReference>
<dbReference type="Pfam" id="PF01370">
    <property type="entry name" value="Epimerase"/>
    <property type="match status" value="1"/>
</dbReference>
<accession>A0ABS2KNW1</accession>